<proteinExistence type="predicted"/>
<protein>
    <submittedName>
        <fullName evidence="2">Uncharacterized protein</fullName>
    </submittedName>
</protein>
<dbReference type="EMBL" id="BKCJ010532593">
    <property type="protein sequence ID" value="GFB00901.1"/>
    <property type="molecule type" value="Genomic_DNA"/>
</dbReference>
<feature type="compositionally biased region" description="Acidic residues" evidence="1">
    <location>
        <begin position="55"/>
        <end position="70"/>
    </location>
</feature>
<gene>
    <name evidence="2" type="ORF">Tci_672872</name>
</gene>
<name>A0A699KLI3_TANCI</name>
<dbReference type="AlphaFoldDB" id="A0A699KLI3"/>
<evidence type="ECO:0000313" key="2">
    <source>
        <dbReference type="EMBL" id="GFB00901.1"/>
    </source>
</evidence>
<sequence>MSDSAFRKRFRSSYDSSPSPALPVRKRYRGTSELILSTDSEGDEKVEESSNYDRESEDAKDEGPMAEDGDPAAGDEGLATGDEGHGIGVESRGLDDESRGLSGGFGLGEKEEAEPEGQQRAVSVVGTVASEPLGLGYGALRRQELALEVDHVYTPYIVPSPISSSMMLLTVPSPVASPVATPTATITVDKDQFIERGKGMGEKFNHLKMIGCKMTRTLASVEIEIILILGLPCCLSSSSVRCLESISKNFIGSDD</sequence>
<organism evidence="2">
    <name type="scientific">Tanacetum cinerariifolium</name>
    <name type="common">Dalmatian daisy</name>
    <name type="synonym">Chrysanthemum cinerariifolium</name>
    <dbReference type="NCBI Taxonomy" id="118510"/>
    <lineage>
        <taxon>Eukaryota</taxon>
        <taxon>Viridiplantae</taxon>
        <taxon>Streptophyta</taxon>
        <taxon>Embryophyta</taxon>
        <taxon>Tracheophyta</taxon>
        <taxon>Spermatophyta</taxon>
        <taxon>Magnoliopsida</taxon>
        <taxon>eudicotyledons</taxon>
        <taxon>Gunneridae</taxon>
        <taxon>Pentapetalae</taxon>
        <taxon>asterids</taxon>
        <taxon>campanulids</taxon>
        <taxon>Asterales</taxon>
        <taxon>Asteraceae</taxon>
        <taxon>Asteroideae</taxon>
        <taxon>Anthemideae</taxon>
        <taxon>Anthemidinae</taxon>
        <taxon>Tanacetum</taxon>
    </lineage>
</organism>
<feature type="region of interest" description="Disordered" evidence="1">
    <location>
        <begin position="1"/>
        <end position="118"/>
    </location>
</feature>
<evidence type="ECO:0000256" key="1">
    <source>
        <dbReference type="SAM" id="MobiDB-lite"/>
    </source>
</evidence>
<accession>A0A699KLI3</accession>
<comment type="caution">
    <text evidence="2">The sequence shown here is derived from an EMBL/GenBank/DDBJ whole genome shotgun (WGS) entry which is preliminary data.</text>
</comment>
<reference evidence="2" key="1">
    <citation type="journal article" date="2019" name="Sci. Rep.">
        <title>Draft genome of Tanacetum cinerariifolium, the natural source of mosquito coil.</title>
        <authorList>
            <person name="Yamashiro T."/>
            <person name="Shiraishi A."/>
            <person name="Satake H."/>
            <person name="Nakayama K."/>
        </authorList>
    </citation>
    <scope>NUCLEOTIDE SEQUENCE</scope>
</reference>